<dbReference type="Proteomes" id="UP000265520">
    <property type="component" value="Unassembled WGS sequence"/>
</dbReference>
<reference evidence="1 2" key="1">
    <citation type="journal article" date="2018" name="Front. Plant Sci.">
        <title>Red Clover (Trifolium pratense) and Zigzag Clover (T. medium) - A Picture of Genomic Similarities and Differences.</title>
        <authorList>
            <person name="Dluhosova J."/>
            <person name="Istvanek J."/>
            <person name="Nedelnik J."/>
            <person name="Repkova J."/>
        </authorList>
    </citation>
    <scope>NUCLEOTIDE SEQUENCE [LARGE SCALE GENOMIC DNA]</scope>
    <source>
        <strain evidence="2">cv. 10/8</strain>
        <tissue evidence="1">Leaf</tissue>
    </source>
</reference>
<dbReference type="EMBL" id="LXQA010392463">
    <property type="protein sequence ID" value="MCI48854.1"/>
    <property type="molecule type" value="Genomic_DNA"/>
</dbReference>
<accession>A0A392SKX2</accession>
<dbReference type="AlphaFoldDB" id="A0A392SKX2"/>
<keyword evidence="2" id="KW-1185">Reference proteome</keyword>
<evidence type="ECO:0000313" key="2">
    <source>
        <dbReference type="Proteomes" id="UP000265520"/>
    </source>
</evidence>
<feature type="non-terminal residue" evidence="1">
    <location>
        <position position="1"/>
    </location>
</feature>
<proteinExistence type="predicted"/>
<sequence length="45" mass="4730">SGGARESFSATPIGQSRWVLLGLCLVGFWVVDSGSNLRYIGCRGG</sequence>
<comment type="caution">
    <text evidence="1">The sequence shown here is derived from an EMBL/GenBank/DDBJ whole genome shotgun (WGS) entry which is preliminary data.</text>
</comment>
<protein>
    <submittedName>
        <fullName evidence="1">Uncharacterized protein</fullName>
    </submittedName>
</protein>
<evidence type="ECO:0000313" key="1">
    <source>
        <dbReference type="EMBL" id="MCI48854.1"/>
    </source>
</evidence>
<organism evidence="1 2">
    <name type="scientific">Trifolium medium</name>
    <dbReference type="NCBI Taxonomy" id="97028"/>
    <lineage>
        <taxon>Eukaryota</taxon>
        <taxon>Viridiplantae</taxon>
        <taxon>Streptophyta</taxon>
        <taxon>Embryophyta</taxon>
        <taxon>Tracheophyta</taxon>
        <taxon>Spermatophyta</taxon>
        <taxon>Magnoliopsida</taxon>
        <taxon>eudicotyledons</taxon>
        <taxon>Gunneridae</taxon>
        <taxon>Pentapetalae</taxon>
        <taxon>rosids</taxon>
        <taxon>fabids</taxon>
        <taxon>Fabales</taxon>
        <taxon>Fabaceae</taxon>
        <taxon>Papilionoideae</taxon>
        <taxon>50 kb inversion clade</taxon>
        <taxon>NPAAA clade</taxon>
        <taxon>Hologalegina</taxon>
        <taxon>IRL clade</taxon>
        <taxon>Trifolieae</taxon>
        <taxon>Trifolium</taxon>
    </lineage>
</organism>
<name>A0A392SKX2_9FABA</name>